<gene>
    <name evidence="2" type="ORF">SDC9_137027</name>
</gene>
<dbReference type="AlphaFoldDB" id="A0A645DMZ8"/>
<feature type="compositionally biased region" description="Basic residues" evidence="1">
    <location>
        <begin position="92"/>
        <end position="102"/>
    </location>
</feature>
<feature type="region of interest" description="Disordered" evidence="1">
    <location>
        <begin position="72"/>
        <end position="102"/>
    </location>
</feature>
<evidence type="ECO:0000313" key="2">
    <source>
        <dbReference type="EMBL" id="MPM89912.1"/>
    </source>
</evidence>
<accession>A0A645DMZ8</accession>
<evidence type="ECO:0000256" key="1">
    <source>
        <dbReference type="SAM" id="MobiDB-lite"/>
    </source>
</evidence>
<dbReference type="EMBL" id="VSSQ01037271">
    <property type="protein sequence ID" value="MPM89912.1"/>
    <property type="molecule type" value="Genomic_DNA"/>
</dbReference>
<organism evidence="2">
    <name type="scientific">bioreactor metagenome</name>
    <dbReference type="NCBI Taxonomy" id="1076179"/>
    <lineage>
        <taxon>unclassified sequences</taxon>
        <taxon>metagenomes</taxon>
        <taxon>ecological metagenomes</taxon>
    </lineage>
</organism>
<proteinExistence type="predicted"/>
<reference evidence="2" key="1">
    <citation type="submission" date="2019-08" db="EMBL/GenBank/DDBJ databases">
        <authorList>
            <person name="Kucharzyk K."/>
            <person name="Murdoch R.W."/>
            <person name="Higgins S."/>
            <person name="Loffler F."/>
        </authorList>
    </citation>
    <scope>NUCLEOTIDE SEQUENCE</scope>
</reference>
<name>A0A645DMZ8_9ZZZZ</name>
<comment type="caution">
    <text evidence="2">The sequence shown here is derived from an EMBL/GenBank/DDBJ whole genome shotgun (WGS) entry which is preliminary data.</text>
</comment>
<feature type="region of interest" description="Disordered" evidence="1">
    <location>
        <begin position="1"/>
        <end position="40"/>
    </location>
</feature>
<protein>
    <submittedName>
        <fullName evidence="2">Uncharacterized protein</fullName>
    </submittedName>
</protein>
<sequence>MRQPPQQPAAERAVRRNVPLGAGGIPPDNIPVGKSASGAGNRRIAFLQHPDDRFERGKQAHSPERHRRIVAAPARRAAARHSRRCEETGRPRAPRGNRRRRSARFRRIAFHYSSRQEFGEMAGFHAERLPCRASANREMADPQCFP</sequence>